<dbReference type="Proteomes" id="UP000002051">
    <property type="component" value="Chromosome 3"/>
</dbReference>
<keyword evidence="3" id="KW-1185">Reference proteome</keyword>
<name>G7J428_MEDTR</name>
<dbReference type="EnsemblPlants" id="AES73928">
    <property type="protein sequence ID" value="AES73928"/>
    <property type="gene ID" value="MTR_3g111030"/>
</dbReference>
<evidence type="ECO:0000313" key="1">
    <source>
        <dbReference type="EMBL" id="AES73928.1"/>
    </source>
</evidence>
<sequence length="77" mass="9079">MKNIKCFYKITGLILVTDHIAYLKIFIRPYQAFKQASRPYQAFIRPDSGLKSRPMTDRKSDLGFKKIWQAKLRPCKV</sequence>
<dbReference type="EMBL" id="CM001219">
    <property type="protein sequence ID" value="AES73928.1"/>
    <property type="molecule type" value="Genomic_DNA"/>
</dbReference>
<evidence type="ECO:0000313" key="3">
    <source>
        <dbReference type="Proteomes" id="UP000002051"/>
    </source>
</evidence>
<reference evidence="1 3" key="2">
    <citation type="journal article" date="2014" name="BMC Genomics">
        <title>An improved genome release (version Mt4.0) for the model legume Medicago truncatula.</title>
        <authorList>
            <person name="Tang H."/>
            <person name="Krishnakumar V."/>
            <person name="Bidwell S."/>
            <person name="Rosen B."/>
            <person name="Chan A."/>
            <person name="Zhou S."/>
            <person name="Gentzbittel L."/>
            <person name="Childs K.L."/>
            <person name="Yandell M."/>
            <person name="Gundlach H."/>
            <person name="Mayer K.F."/>
            <person name="Schwartz D.C."/>
            <person name="Town C.D."/>
        </authorList>
    </citation>
    <scope>GENOME REANNOTATION</scope>
    <source>
        <strain evidence="2 3">cv. Jemalong A17</strain>
    </source>
</reference>
<gene>
    <name evidence="1" type="ordered locus">MTR_3g111030</name>
</gene>
<reference evidence="1 3" key="1">
    <citation type="journal article" date="2011" name="Nature">
        <title>The Medicago genome provides insight into the evolution of rhizobial symbioses.</title>
        <authorList>
            <person name="Young N.D."/>
            <person name="Debelle F."/>
            <person name="Oldroyd G.E."/>
            <person name="Geurts R."/>
            <person name="Cannon S.B."/>
            <person name="Udvardi M.K."/>
            <person name="Benedito V.A."/>
            <person name="Mayer K.F."/>
            <person name="Gouzy J."/>
            <person name="Schoof H."/>
            <person name="Van de Peer Y."/>
            <person name="Proost S."/>
            <person name="Cook D.R."/>
            <person name="Meyers B.C."/>
            <person name="Spannagl M."/>
            <person name="Cheung F."/>
            <person name="De Mita S."/>
            <person name="Krishnakumar V."/>
            <person name="Gundlach H."/>
            <person name="Zhou S."/>
            <person name="Mudge J."/>
            <person name="Bharti A.K."/>
            <person name="Murray J.D."/>
            <person name="Naoumkina M.A."/>
            <person name="Rosen B."/>
            <person name="Silverstein K.A."/>
            <person name="Tang H."/>
            <person name="Rombauts S."/>
            <person name="Zhao P.X."/>
            <person name="Zhou P."/>
            <person name="Barbe V."/>
            <person name="Bardou P."/>
            <person name="Bechner M."/>
            <person name="Bellec A."/>
            <person name="Berger A."/>
            <person name="Berges H."/>
            <person name="Bidwell S."/>
            <person name="Bisseling T."/>
            <person name="Choisne N."/>
            <person name="Couloux A."/>
            <person name="Denny R."/>
            <person name="Deshpande S."/>
            <person name="Dai X."/>
            <person name="Doyle J.J."/>
            <person name="Dudez A.M."/>
            <person name="Farmer A.D."/>
            <person name="Fouteau S."/>
            <person name="Franken C."/>
            <person name="Gibelin C."/>
            <person name="Gish J."/>
            <person name="Goldstein S."/>
            <person name="Gonzalez A.J."/>
            <person name="Green P.J."/>
            <person name="Hallab A."/>
            <person name="Hartog M."/>
            <person name="Hua A."/>
            <person name="Humphray S.J."/>
            <person name="Jeong D.H."/>
            <person name="Jing Y."/>
            <person name="Jocker A."/>
            <person name="Kenton S.M."/>
            <person name="Kim D.J."/>
            <person name="Klee K."/>
            <person name="Lai H."/>
            <person name="Lang C."/>
            <person name="Lin S."/>
            <person name="Macmil S.L."/>
            <person name="Magdelenat G."/>
            <person name="Matthews L."/>
            <person name="McCorrison J."/>
            <person name="Monaghan E.L."/>
            <person name="Mun J.H."/>
            <person name="Najar F.Z."/>
            <person name="Nicholson C."/>
            <person name="Noirot C."/>
            <person name="O'Bleness M."/>
            <person name="Paule C.R."/>
            <person name="Poulain J."/>
            <person name="Prion F."/>
            <person name="Qin B."/>
            <person name="Qu C."/>
            <person name="Retzel E.F."/>
            <person name="Riddle C."/>
            <person name="Sallet E."/>
            <person name="Samain S."/>
            <person name="Samson N."/>
            <person name="Sanders I."/>
            <person name="Saurat O."/>
            <person name="Scarpelli C."/>
            <person name="Schiex T."/>
            <person name="Segurens B."/>
            <person name="Severin A.J."/>
            <person name="Sherrier D.J."/>
            <person name="Shi R."/>
            <person name="Sims S."/>
            <person name="Singer S.R."/>
            <person name="Sinharoy S."/>
            <person name="Sterck L."/>
            <person name="Viollet A."/>
            <person name="Wang B.B."/>
            <person name="Wang K."/>
            <person name="Wang M."/>
            <person name="Wang X."/>
            <person name="Warfsmann J."/>
            <person name="Weissenbach J."/>
            <person name="White D.D."/>
            <person name="White J.D."/>
            <person name="Wiley G.B."/>
            <person name="Wincker P."/>
            <person name="Xing Y."/>
            <person name="Yang L."/>
            <person name="Yao Z."/>
            <person name="Ying F."/>
            <person name="Zhai J."/>
            <person name="Zhou L."/>
            <person name="Zuber A."/>
            <person name="Denarie J."/>
            <person name="Dixon R.A."/>
            <person name="May G.D."/>
            <person name="Schwartz D.C."/>
            <person name="Rogers J."/>
            <person name="Quetier F."/>
            <person name="Town C.D."/>
            <person name="Roe B.A."/>
        </authorList>
    </citation>
    <scope>NUCLEOTIDE SEQUENCE [LARGE SCALE GENOMIC DNA]</scope>
    <source>
        <strain evidence="1">A17</strain>
        <strain evidence="2 3">cv. Jemalong A17</strain>
    </source>
</reference>
<dbReference type="PaxDb" id="3880-AES73928"/>
<protein>
    <submittedName>
        <fullName evidence="1 2">Uncharacterized protein</fullName>
    </submittedName>
</protein>
<dbReference type="HOGENOM" id="CLU_2641841_0_0_1"/>
<dbReference type="AlphaFoldDB" id="G7J428"/>
<accession>G7J428</accession>
<organism evidence="1 3">
    <name type="scientific">Medicago truncatula</name>
    <name type="common">Barrel medic</name>
    <name type="synonym">Medicago tribuloides</name>
    <dbReference type="NCBI Taxonomy" id="3880"/>
    <lineage>
        <taxon>Eukaryota</taxon>
        <taxon>Viridiplantae</taxon>
        <taxon>Streptophyta</taxon>
        <taxon>Embryophyta</taxon>
        <taxon>Tracheophyta</taxon>
        <taxon>Spermatophyta</taxon>
        <taxon>Magnoliopsida</taxon>
        <taxon>eudicotyledons</taxon>
        <taxon>Gunneridae</taxon>
        <taxon>Pentapetalae</taxon>
        <taxon>rosids</taxon>
        <taxon>fabids</taxon>
        <taxon>Fabales</taxon>
        <taxon>Fabaceae</taxon>
        <taxon>Papilionoideae</taxon>
        <taxon>50 kb inversion clade</taxon>
        <taxon>NPAAA clade</taxon>
        <taxon>Hologalegina</taxon>
        <taxon>IRL clade</taxon>
        <taxon>Trifolieae</taxon>
        <taxon>Medicago</taxon>
    </lineage>
</organism>
<evidence type="ECO:0000313" key="2">
    <source>
        <dbReference type="EnsemblPlants" id="AES73928"/>
    </source>
</evidence>
<proteinExistence type="predicted"/>
<reference evidence="2" key="3">
    <citation type="submission" date="2015-04" db="UniProtKB">
        <authorList>
            <consortium name="EnsemblPlants"/>
        </authorList>
    </citation>
    <scope>IDENTIFICATION</scope>
    <source>
        <strain evidence="2">cv. Jemalong A17</strain>
    </source>
</reference>